<reference evidence="8 9" key="1">
    <citation type="journal article" date="2019" name="Nat. Ecol. Evol.">
        <title>Megaphylogeny resolves global patterns of mushroom evolution.</title>
        <authorList>
            <person name="Varga T."/>
            <person name="Krizsan K."/>
            <person name="Foldi C."/>
            <person name="Dima B."/>
            <person name="Sanchez-Garcia M."/>
            <person name="Sanchez-Ramirez S."/>
            <person name="Szollosi G.J."/>
            <person name="Szarkandi J.G."/>
            <person name="Papp V."/>
            <person name="Albert L."/>
            <person name="Andreopoulos W."/>
            <person name="Angelini C."/>
            <person name="Antonin V."/>
            <person name="Barry K.W."/>
            <person name="Bougher N.L."/>
            <person name="Buchanan P."/>
            <person name="Buyck B."/>
            <person name="Bense V."/>
            <person name="Catcheside P."/>
            <person name="Chovatia M."/>
            <person name="Cooper J."/>
            <person name="Damon W."/>
            <person name="Desjardin D."/>
            <person name="Finy P."/>
            <person name="Geml J."/>
            <person name="Haridas S."/>
            <person name="Hughes K."/>
            <person name="Justo A."/>
            <person name="Karasinski D."/>
            <person name="Kautmanova I."/>
            <person name="Kiss B."/>
            <person name="Kocsube S."/>
            <person name="Kotiranta H."/>
            <person name="LaButti K.M."/>
            <person name="Lechner B.E."/>
            <person name="Liimatainen K."/>
            <person name="Lipzen A."/>
            <person name="Lukacs Z."/>
            <person name="Mihaltcheva S."/>
            <person name="Morgado L.N."/>
            <person name="Niskanen T."/>
            <person name="Noordeloos M.E."/>
            <person name="Ohm R.A."/>
            <person name="Ortiz-Santana B."/>
            <person name="Ovrebo C."/>
            <person name="Racz N."/>
            <person name="Riley R."/>
            <person name="Savchenko A."/>
            <person name="Shiryaev A."/>
            <person name="Soop K."/>
            <person name="Spirin V."/>
            <person name="Szebenyi C."/>
            <person name="Tomsovsky M."/>
            <person name="Tulloss R.E."/>
            <person name="Uehling J."/>
            <person name="Grigoriev I.V."/>
            <person name="Vagvolgyi C."/>
            <person name="Papp T."/>
            <person name="Martin F.M."/>
            <person name="Miettinen O."/>
            <person name="Hibbett D.S."/>
            <person name="Nagy L.G."/>
        </authorList>
    </citation>
    <scope>NUCLEOTIDE SEQUENCE [LARGE SCALE GENOMIC DNA]</scope>
    <source>
        <strain evidence="8 9">CBS 166.37</strain>
    </source>
</reference>
<dbReference type="InterPro" id="IPR036259">
    <property type="entry name" value="MFS_trans_sf"/>
</dbReference>
<feature type="transmembrane region" description="Helical" evidence="6">
    <location>
        <begin position="126"/>
        <end position="149"/>
    </location>
</feature>
<feature type="compositionally biased region" description="Polar residues" evidence="5">
    <location>
        <begin position="1"/>
        <end position="14"/>
    </location>
</feature>
<feature type="transmembrane region" description="Helical" evidence="6">
    <location>
        <begin position="277"/>
        <end position="297"/>
    </location>
</feature>
<evidence type="ECO:0000256" key="6">
    <source>
        <dbReference type="SAM" id="Phobius"/>
    </source>
</evidence>
<feature type="transmembrane region" description="Helical" evidence="6">
    <location>
        <begin position="211"/>
        <end position="231"/>
    </location>
</feature>
<keyword evidence="9" id="KW-1185">Reference proteome</keyword>
<dbReference type="OrthoDB" id="3437016at2759"/>
<comment type="subcellular location">
    <subcellularLocation>
        <location evidence="1">Membrane</location>
        <topology evidence="1">Multi-pass membrane protein</topology>
    </subcellularLocation>
</comment>
<evidence type="ECO:0000256" key="2">
    <source>
        <dbReference type="ARBA" id="ARBA00022692"/>
    </source>
</evidence>
<dbReference type="Proteomes" id="UP000308652">
    <property type="component" value="Unassembled WGS sequence"/>
</dbReference>
<feature type="transmembrane region" description="Helical" evidence="6">
    <location>
        <begin position="382"/>
        <end position="401"/>
    </location>
</feature>
<feature type="transmembrane region" description="Helical" evidence="6">
    <location>
        <begin position="155"/>
        <end position="173"/>
    </location>
</feature>
<feature type="transmembrane region" description="Helical" evidence="6">
    <location>
        <begin position="407"/>
        <end position="432"/>
    </location>
</feature>
<sequence length="565" mass="60682">MINEGNGSNVGSTDPSEEKLGIPQSNDQTTVSVTANLAPIKAENIEVTNPRRDIHFWLVFVALSSCSLLSAIDLAGVGTAAPTIVHSLSGNDFTWVSSAYALSSAACVPLSGNLAQIFGRRPIIQLGIIIFAAGSAISASAHTMVILIVGRALQGVGGGIIQALNAIIIADLVPLRERGLFTGITGLTWTFGSAVAPFIAGGLAEKASWRWLFYLNLPLCGISLFVVTIFLRLKKPTESFREKFFKIDWLGNALIMSSACSCMLALTWGGVRFQWSSFRILVPLILGFCGLGFSLLYEFRWAIQPTIPLAVLSNRNSFIGYVVTFISGVVTITIGCKPTWFQAVQGASPVVSGLHFLPWAISISPFAIVQGLIVAKTGRYRLVNLSGWVIMLLGVGLLISLKTNTSIGLLVLYQLIMGAGGGLLYSASFAVLAPLSVSLNAPAVALLVFLRLFSQAWGVALGGTILQNALQEDLPRSLLTQYSDGAQIAYSIVPTIPGMAQPLKSEVQTAFVRGFRVLWIAIEIFCAVGILSIFVMKDIPLRKTVDKRWGLNREEKKVSDSTNER</sequence>
<dbReference type="AlphaFoldDB" id="A0A5C3M3W4"/>
<evidence type="ECO:0000259" key="7">
    <source>
        <dbReference type="PROSITE" id="PS50850"/>
    </source>
</evidence>
<keyword evidence="4 6" id="KW-0472">Membrane</keyword>
<name>A0A5C3M3W4_9AGAR</name>
<organism evidence="8 9">
    <name type="scientific">Crucibulum laeve</name>
    <dbReference type="NCBI Taxonomy" id="68775"/>
    <lineage>
        <taxon>Eukaryota</taxon>
        <taxon>Fungi</taxon>
        <taxon>Dikarya</taxon>
        <taxon>Basidiomycota</taxon>
        <taxon>Agaricomycotina</taxon>
        <taxon>Agaricomycetes</taxon>
        <taxon>Agaricomycetidae</taxon>
        <taxon>Agaricales</taxon>
        <taxon>Agaricineae</taxon>
        <taxon>Nidulariaceae</taxon>
        <taxon>Crucibulum</taxon>
    </lineage>
</organism>
<feature type="transmembrane region" description="Helical" evidence="6">
    <location>
        <begin position="93"/>
        <end position="114"/>
    </location>
</feature>
<dbReference type="PANTHER" id="PTHR23501">
    <property type="entry name" value="MAJOR FACILITATOR SUPERFAMILY"/>
    <property type="match status" value="1"/>
</dbReference>
<feature type="transmembrane region" description="Helical" evidence="6">
    <location>
        <begin position="56"/>
        <end position="81"/>
    </location>
</feature>
<feature type="transmembrane region" description="Helical" evidence="6">
    <location>
        <begin position="517"/>
        <end position="536"/>
    </location>
</feature>
<evidence type="ECO:0000256" key="4">
    <source>
        <dbReference type="ARBA" id="ARBA00023136"/>
    </source>
</evidence>
<feature type="transmembrane region" description="Helical" evidence="6">
    <location>
        <begin position="356"/>
        <end position="375"/>
    </location>
</feature>
<gene>
    <name evidence="8" type="ORF">BDQ12DRAFT_774394</name>
</gene>
<dbReference type="Pfam" id="PF07690">
    <property type="entry name" value="MFS_1"/>
    <property type="match status" value="1"/>
</dbReference>
<dbReference type="InterPro" id="IPR011701">
    <property type="entry name" value="MFS"/>
</dbReference>
<dbReference type="GO" id="GO:0005886">
    <property type="term" value="C:plasma membrane"/>
    <property type="evidence" value="ECO:0007669"/>
    <property type="project" value="TreeGrafter"/>
</dbReference>
<keyword evidence="3 6" id="KW-1133">Transmembrane helix</keyword>
<proteinExistence type="predicted"/>
<dbReference type="STRING" id="68775.A0A5C3M3W4"/>
<feature type="domain" description="Major facilitator superfamily (MFS) profile" evidence="7">
    <location>
        <begin position="59"/>
        <end position="540"/>
    </location>
</feature>
<dbReference type="EMBL" id="ML213598">
    <property type="protein sequence ID" value="TFK39902.1"/>
    <property type="molecule type" value="Genomic_DNA"/>
</dbReference>
<evidence type="ECO:0000256" key="1">
    <source>
        <dbReference type="ARBA" id="ARBA00004141"/>
    </source>
</evidence>
<feature type="region of interest" description="Disordered" evidence="5">
    <location>
        <begin position="1"/>
        <end position="25"/>
    </location>
</feature>
<feature type="transmembrane region" description="Helical" evidence="6">
    <location>
        <begin position="252"/>
        <end position="271"/>
    </location>
</feature>
<feature type="transmembrane region" description="Helical" evidence="6">
    <location>
        <begin position="318"/>
        <end position="336"/>
    </location>
</feature>
<feature type="transmembrane region" description="Helical" evidence="6">
    <location>
        <begin position="180"/>
        <end position="199"/>
    </location>
</feature>
<protein>
    <submittedName>
        <fullName evidence="8">MFS general substrate transporter</fullName>
    </submittedName>
</protein>
<evidence type="ECO:0000313" key="9">
    <source>
        <dbReference type="Proteomes" id="UP000308652"/>
    </source>
</evidence>
<dbReference type="Gene3D" id="1.20.1720.10">
    <property type="entry name" value="Multidrug resistance protein D"/>
    <property type="match status" value="1"/>
</dbReference>
<evidence type="ECO:0000313" key="8">
    <source>
        <dbReference type="EMBL" id="TFK39902.1"/>
    </source>
</evidence>
<dbReference type="GO" id="GO:0022857">
    <property type="term" value="F:transmembrane transporter activity"/>
    <property type="evidence" value="ECO:0007669"/>
    <property type="project" value="InterPro"/>
</dbReference>
<evidence type="ECO:0000256" key="5">
    <source>
        <dbReference type="SAM" id="MobiDB-lite"/>
    </source>
</evidence>
<dbReference type="PANTHER" id="PTHR23501:SF102">
    <property type="entry name" value="DRUG TRANSPORTER, PUTATIVE (AFU_ORTHOLOGUE AFUA_3G08530)-RELATED"/>
    <property type="match status" value="1"/>
</dbReference>
<dbReference type="SUPFAM" id="SSF103473">
    <property type="entry name" value="MFS general substrate transporter"/>
    <property type="match status" value="1"/>
</dbReference>
<evidence type="ECO:0000256" key="3">
    <source>
        <dbReference type="ARBA" id="ARBA00022989"/>
    </source>
</evidence>
<dbReference type="PROSITE" id="PS50850">
    <property type="entry name" value="MFS"/>
    <property type="match status" value="1"/>
</dbReference>
<feature type="transmembrane region" description="Helical" evidence="6">
    <location>
        <begin position="444"/>
        <end position="466"/>
    </location>
</feature>
<accession>A0A5C3M3W4</accession>
<keyword evidence="2 6" id="KW-0812">Transmembrane</keyword>
<dbReference type="InterPro" id="IPR020846">
    <property type="entry name" value="MFS_dom"/>
</dbReference>